<accession>A0A3Q3EN44</accession>
<evidence type="ECO:0000313" key="4">
    <source>
        <dbReference type="Ensembl" id="ENSLBEP00000008709.1"/>
    </source>
</evidence>
<dbReference type="PROSITE" id="PS50105">
    <property type="entry name" value="SAM_DOMAIN"/>
    <property type="match status" value="1"/>
</dbReference>
<dbReference type="InParanoid" id="A0A3Q3EN44"/>
<feature type="region of interest" description="Disordered" evidence="1">
    <location>
        <begin position="176"/>
        <end position="210"/>
    </location>
</feature>
<dbReference type="PANTHER" id="PTHR16155:SF18">
    <property type="entry name" value="STERILE ALPHA MOTIF DOMAIN-CONTAINING PROTEIN 9-LIKE"/>
    <property type="match status" value="1"/>
</dbReference>
<dbReference type="InterPro" id="IPR001660">
    <property type="entry name" value="SAM"/>
</dbReference>
<dbReference type="SUPFAM" id="SSF47769">
    <property type="entry name" value="SAM/Pointed domain"/>
    <property type="match status" value="1"/>
</dbReference>
<evidence type="ECO:0000256" key="2">
    <source>
        <dbReference type="SAM" id="Phobius"/>
    </source>
</evidence>
<dbReference type="Proteomes" id="UP000261660">
    <property type="component" value="Unplaced"/>
</dbReference>
<sequence length="1404" mass="163186">MTEVKVHKTCADRFVEEEVSGDSLVAFKKTDILDLGIKHGPAVKIISYLESLRDGLQRDQFPAYVENWTKEQVHQWLLQHVNAYSKYAIRLQEEDVSGDCLVCFKKQDLLDLEVKSGPAVKILSNLRQLSKDQEPTLQPIPHNEQKEAPNPIQPEVSVAQTVASDPAEPFNTTEVQADKMLGKKSGKAQQQFKKASEEKKSDEPKPQNFKARRKETMVVNCLHCFTHSYTLQGLTLKPFSHMHSYKYLDNFNVYFISCTLLLISSVLLVLPKALTLSVLFSHITFIFVILRFSQHLLSRDKKKEANQGDKLKNLLTCGGNSLDNYDNMIIVVNKSSPEQVQYLKFLNKLKLFCVLDFDPDSNTQVGLCHSYRESRWANLHTPSQYQGQIDSVIKNLNLYKQTSWVFCNGRHDLEGDSNKELNYWNWVRKSCSDVEQLVSFICNPEVLLHGRSLIMFLLLSPVDSEKDPIFETYRAFMKKTEEEMIIHICESQIYELSLSEVNGTVLALRPFSESSERLLPSSDSSFVVLKNKDEDLLTALDILCLNQCENIYEDNSPEFNDKRTKVEEEFYRGGKVKWWNFFFCDKDKQRPFIKRDKYENLKRMIRSELRESKEMCVLLNLFHNPGCGGTTLAMHVMWDLRKEIRCAVLKDNSLPMTEVAVQVVKLMKLENEKPCQVLLLIDDSKETENPYEICNCIPQTVESYSNINVDKAQSCKVIILNCVRSQNPKDSYRRHNPSQYITASLSPEEQNEFEKKLNELRETHDTPENFYSFMIMKSNFDKKYIDDLVHNTLENFDFSSKNAKLFSFLALLNTYVTESEISRSLCEDFLGMKRIRWQEESALDRMEPFSNLLIIDRVEEWGVYEGIRILHSSIASACLEEFERSHSLKVSDITIEVLHCDLFFSIAVVKKRFMDSIQQMLIARQQKKDGVVREPFSPLIDKIHSEQGRQTVQQIFVKASSRFEKSASIPQALARYLYIKEHDFPEALKWAEKAKNIKANPYTFDTIGQIHKSNLRSNNDRGKQETSCNPEDLNTNIKIASNAITAFKKAQELANSEEEPEEEAVDESDDYPRKSYNVKGYVGVLEIAFLVFEILSRLPFFDQRDPMKKTYFQSFLKKAIPITSVYKEDNERNNIYEEIIKEHERFLQNLKTEVKETFELLDCFFTYIKGRNSEFQTKNHSIACDLFKRYERRLFLEKNQADTFAGILQHLDKPAEEIERITECYAYLQKQHHQLNDKKQKTKETINCILSNIVLYLLKPNSKHVKSIDSLSDLLSTTLQDVGLRYPFPDPYYLALLLFWPRTTEEDTEIATYVTAIRNSTRKYLTPLFQKRSTVAHLYLGKEKGLKRLVSKPQLDENFKKMRRETLAQLWRNGDIFKDKTIINRLQRVRGSIEQGRCLPIMEN</sequence>
<reference evidence="4" key="2">
    <citation type="submission" date="2025-09" db="UniProtKB">
        <authorList>
            <consortium name="Ensembl"/>
        </authorList>
    </citation>
    <scope>IDENTIFICATION</scope>
</reference>
<organism evidence="4 5">
    <name type="scientific">Labrus bergylta</name>
    <name type="common">ballan wrasse</name>
    <dbReference type="NCBI Taxonomy" id="56723"/>
    <lineage>
        <taxon>Eukaryota</taxon>
        <taxon>Metazoa</taxon>
        <taxon>Chordata</taxon>
        <taxon>Craniata</taxon>
        <taxon>Vertebrata</taxon>
        <taxon>Euteleostomi</taxon>
        <taxon>Actinopterygii</taxon>
        <taxon>Neopterygii</taxon>
        <taxon>Teleostei</taxon>
        <taxon>Neoteleostei</taxon>
        <taxon>Acanthomorphata</taxon>
        <taxon>Eupercaria</taxon>
        <taxon>Labriformes</taxon>
        <taxon>Labridae</taxon>
        <taxon>Labrus</taxon>
    </lineage>
</organism>
<feature type="domain" description="SAM" evidence="3">
    <location>
        <begin position="68"/>
        <end position="114"/>
    </location>
</feature>
<dbReference type="PANTHER" id="PTHR16155">
    <property type="entry name" value="DED DOMAIN-CONTAINING PROTEIN"/>
    <property type="match status" value="1"/>
</dbReference>
<proteinExistence type="predicted"/>
<dbReference type="GO" id="GO:0005737">
    <property type="term" value="C:cytoplasm"/>
    <property type="evidence" value="ECO:0007669"/>
    <property type="project" value="TreeGrafter"/>
</dbReference>
<keyword evidence="5" id="KW-1185">Reference proteome</keyword>
<dbReference type="Ensembl" id="ENSLBET00000009169.1">
    <property type="protein sequence ID" value="ENSLBEP00000008709.1"/>
    <property type="gene ID" value="ENSLBEG00000006716.1"/>
</dbReference>
<evidence type="ECO:0000259" key="3">
    <source>
        <dbReference type="PROSITE" id="PS50105"/>
    </source>
</evidence>
<feature type="region of interest" description="Disordered" evidence="1">
    <location>
        <begin position="132"/>
        <end position="151"/>
    </location>
</feature>
<evidence type="ECO:0000313" key="5">
    <source>
        <dbReference type="Proteomes" id="UP000261660"/>
    </source>
</evidence>
<name>A0A3Q3EN44_9LABR</name>
<keyword evidence="2" id="KW-1133">Transmembrane helix</keyword>
<keyword evidence="2" id="KW-0812">Transmembrane</keyword>
<feature type="region of interest" description="Disordered" evidence="1">
    <location>
        <begin position="1013"/>
        <end position="1032"/>
    </location>
</feature>
<reference evidence="4" key="1">
    <citation type="submission" date="2025-08" db="UniProtKB">
        <authorList>
            <consortium name="Ensembl"/>
        </authorList>
    </citation>
    <scope>IDENTIFICATION</scope>
</reference>
<evidence type="ECO:0000256" key="1">
    <source>
        <dbReference type="SAM" id="MobiDB-lite"/>
    </source>
</evidence>
<keyword evidence="2" id="KW-0472">Membrane</keyword>
<dbReference type="STRING" id="56723.ENSLBEP00000008709"/>
<dbReference type="Gene3D" id="1.10.150.50">
    <property type="entry name" value="Transcription Factor, Ets-1"/>
    <property type="match status" value="2"/>
</dbReference>
<dbReference type="GeneTree" id="ENSGT00390000013973"/>
<dbReference type="Pfam" id="PF00536">
    <property type="entry name" value="SAM_1"/>
    <property type="match status" value="1"/>
</dbReference>
<dbReference type="InterPro" id="IPR013761">
    <property type="entry name" value="SAM/pointed_sf"/>
</dbReference>
<feature type="compositionally biased region" description="Basic and acidic residues" evidence="1">
    <location>
        <begin position="194"/>
        <end position="205"/>
    </location>
</feature>
<protein>
    <recommendedName>
        <fullName evidence="3">SAM domain-containing protein</fullName>
    </recommendedName>
</protein>
<feature type="transmembrane region" description="Helical" evidence="2">
    <location>
        <begin position="251"/>
        <end position="270"/>
    </location>
</feature>